<gene>
    <name evidence="1" type="ORF">KIN20_034535</name>
</gene>
<evidence type="ECO:0000313" key="1">
    <source>
        <dbReference type="EMBL" id="KAJ1372389.1"/>
    </source>
</evidence>
<evidence type="ECO:0000313" key="2">
    <source>
        <dbReference type="Proteomes" id="UP001196413"/>
    </source>
</evidence>
<dbReference type="EMBL" id="JAHQIW010007135">
    <property type="protein sequence ID" value="KAJ1372389.1"/>
    <property type="molecule type" value="Genomic_DNA"/>
</dbReference>
<protein>
    <submittedName>
        <fullName evidence="1">Uncharacterized protein</fullName>
    </submittedName>
</protein>
<reference evidence="1" key="1">
    <citation type="submission" date="2021-06" db="EMBL/GenBank/DDBJ databases">
        <title>Parelaphostrongylus tenuis whole genome reference sequence.</title>
        <authorList>
            <person name="Garwood T.J."/>
            <person name="Larsen P.A."/>
            <person name="Fountain-Jones N.M."/>
            <person name="Garbe J.R."/>
            <person name="Macchietto M.G."/>
            <person name="Kania S.A."/>
            <person name="Gerhold R.W."/>
            <person name="Richards J.E."/>
            <person name="Wolf T.M."/>
        </authorList>
    </citation>
    <scope>NUCLEOTIDE SEQUENCE</scope>
    <source>
        <strain evidence="1">MNPRO001-30</strain>
        <tissue evidence="1">Meninges</tissue>
    </source>
</reference>
<comment type="caution">
    <text evidence="1">The sequence shown here is derived from an EMBL/GenBank/DDBJ whole genome shotgun (WGS) entry which is preliminary data.</text>
</comment>
<keyword evidence="2" id="KW-1185">Reference proteome</keyword>
<accession>A0AAD5RCQ5</accession>
<proteinExistence type="predicted"/>
<dbReference type="Proteomes" id="UP001196413">
    <property type="component" value="Unassembled WGS sequence"/>
</dbReference>
<sequence length="68" mass="7612">MLSFKQRGVDLKPPCLASIWCAMSEADELHVLRGGVLFPSTEKMLATHKGTTKRTLRQMQLIALKKVT</sequence>
<organism evidence="1 2">
    <name type="scientific">Parelaphostrongylus tenuis</name>
    <name type="common">Meningeal worm</name>
    <dbReference type="NCBI Taxonomy" id="148309"/>
    <lineage>
        <taxon>Eukaryota</taxon>
        <taxon>Metazoa</taxon>
        <taxon>Ecdysozoa</taxon>
        <taxon>Nematoda</taxon>
        <taxon>Chromadorea</taxon>
        <taxon>Rhabditida</taxon>
        <taxon>Rhabditina</taxon>
        <taxon>Rhabditomorpha</taxon>
        <taxon>Strongyloidea</taxon>
        <taxon>Metastrongylidae</taxon>
        <taxon>Parelaphostrongylus</taxon>
    </lineage>
</organism>
<name>A0AAD5RCQ5_PARTN</name>
<dbReference type="AlphaFoldDB" id="A0AAD5RCQ5"/>